<dbReference type="Pfam" id="PF02721">
    <property type="entry name" value="DUF223"/>
    <property type="match status" value="1"/>
</dbReference>
<accession>U6M1M4</accession>
<dbReference type="Pfam" id="PF08646">
    <property type="entry name" value="Rep_fac-A_C"/>
    <property type="match status" value="1"/>
</dbReference>
<organism evidence="9 10">
    <name type="scientific">Eimeria maxima</name>
    <name type="common">Coccidian parasite</name>
    <dbReference type="NCBI Taxonomy" id="5804"/>
    <lineage>
        <taxon>Eukaryota</taxon>
        <taxon>Sar</taxon>
        <taxon>Alveolata</taxon>
        <taxon>Apicomplexa</taxon>
        <taxon>Conoidasida</taxon>
        <taxon>Coccidia</taxon>
        <taxon>Eucoccidiorida</taxon>
        <taxon>Eimeriorina</taxon>
        <taxon>Eimeriidae</taxon>
        <taxon>Eimeria</taxon>
    </lineage>
</organism>
<dbReference type="InterPro" id="IPR031657">
    <property type="entry name" value="REPA_OB_2"/>
</dbReference>
<name>U6M1M4_EIMMA</name>
<evidence type="ECO:0000256" key="5">
    <source>
        <dbReference type="ARBA" id="ARBA00023125"/>
    </source>
</evidence>
<proteinExistence type="inferred from homology"/>
<dbReference type="GO" id="GO:0008270">
    <property type="term" value="F:zinc ion binding"/>
    <property type="evidence" value="ECO:0007669"/>
    <property type="project" value="UniProtKB-KW"/>
</dbReference>
<dbReference type="FunFam" id="2.40.50.140:FF:000041">
    <property type="entry name" value="Replication protein A subunit"/>
    <property type="match status" value="1"/>
</dbReference>
<dbReference type="Gene3D" id="2.40.50.140">
    <property type="entry name" value="Nucleic acid-binding proteins"/>
    <property type="match status" value="3"/>
</dbReference>
<evidence type="ECO:0000256" key="3">
    <source>
        <dbReference type="ARBA" id="ARBA00022771"/>
    </source>
</evidence>
<evidence type="ECO:0000259" key="7">
    <source>
        <dbReference type="Pfam" id="PF08646"/>
    </source>
</evidence>
<protein>
    <submittedName>
        <fullName evidence="9">Replication factor-A C terminal domain-containing protein, putative</fullName>
    </submittedName>
</protein>
<dbReference type="Pfam" id="PF16900">
    <property type="entry name" value="REPA_OB_2"/>
    <property type="match status" value="1"/>
</dbReference>
<evidence type="ECO:0000256" key="1">
    <source>
        <dbReference type="ARBA" id="ARBA00005690"/>
    </source>
</evidence>
<dbReference type="CDD" id="cd04476">
    <property type="entry name" value="RPA1_DBD_C"/>
    <property type="match status" value="1"/>
</dbReference>
<dbReference type="GO" id="GO:0003677">
    <property type="term" value="F:DNA binding"/>
    <property type="evidence" value="ECO:0007669"/>
    <property type="project" value="UniProtKB-KW"/>
</dbReference>
<dbReference type="InterPro" id="IPR003871">
    <property type="entry name" value="RFA1B/D_OB_1st"/>
</dbReference>
<gene>
    <name evidence="9" type="ORF">EMWEY_00013970</name>
</gene>
<feature type="domain" description="Replication factor A C-terminal" evidence="7">
    <location>
        <begin position="323"/>
        <end position="448"/>
    </location>
</feature>
<reference evidence="9" key="1">
    <citation type="submission" date="2013-10" db="EMBL/GenBank/DDBJ databases">
        <title>Genomic analysis of the causative agents of coccidiosis in chickens.</title>
        <authorList>
            <person name="Reid A.J."/>
            <person name="Blake D."/>
            <person name="Billington K."/>
            <person name="Browne H."/>
            <person name="Dunn M."/>
            <person name="Hung S."/>
            <person name="Kawahara F."/>
            <person name="Miranda-Saavedra D."/>
            <person name="Mourier T."/>
            <person name="Nagra H."/>
            <person name="Otto T.D."/>
            <person name="Rawlings N."/>
            <person name="Sanchez A."/>
            <person name="Sanders M."/>
            <person name="Subramaniam C."/>
            <person name="Tay Y."/>
            <person name="Dear P."/>
            <person name="Doerig C."/>
            <person name="Gruber A."/>
            <person name="Parkinson J."/>
            <person name="Shirley M."/>
            <person name="Wan K.L."/>
            <person name="Berriman M."/>
            <person name="Tomley F."/>
            <person name="Pain A."/>
        </authorList>
    </citation>
    <scope>NUCLEOTIDE SEQUENCE [LARGE SCALE GENOMIC DNA]</scope>
    <source>
        <strain evidence="9">Weybridge</strain>
    </source>
</reference>
<keyword evidence="5" id="KW-0238">DNA-binding</keyword>
<dbReference type="PANTHER" id="PTHR47165:SF4">
    <property type="entry name" value="OS03G0429900 PROTEIN"/>
    <property type="match status" value="1"/>
</dbReference>
<dbReference type="PANTHER" id="PTHR47165">
    <property type="entry name" value="OS03G0429900 PROTEIN"/>
    <property type="match status" value="1"/>
</dbReference>
<dbReference type="CDD" id="cd04475">
    <property type="entry name" value="RPA1_DBD_B"/>
    <property type="match status" value="1"/>
</dbReference>
<evidence type="ECO:0000313" key="10">
    <source>
        <dbReference type="Proteomes" id="UP000030763"/>
    </source>
</evidence>
<keyword evidence="2" id="KW-0479">Metal-binding</keyword>
<comment type="similarity">
    <text evidence="1">Belongs to the replication factor A protein 1 family.</text>
</comment>
<dbReference type="InterPro" id="IPR012340">
    <property type="entry name" value="NA-bd_OB-fold"/>
</dbReference>
<dbReference type="VEuPathDB" id="ToxoDB:EMWEY_00013970"/>
<dbReference type="GeneID" id="25335383"/>
<evidence type="ECO:0000256" key="4">
    <source>
        <dbReference type="ARBA" id="ARBA00022833"/>
    </source>
</evidence>
<dbReference type="InterPro" id="IPR047192">
    <property type="entry name" value="Euk_RPA1_DBD_C"/>
</dbReference>
<sequence>MLDSGGPPCERFLSISSLNPYVHRWQIKARVVDKSPLQTTKNNSKFFHVDVTDSAGDLIRAKFWGDAAEKWHGALEKGKVYCFSRGRVNVANKRFSTLSNNYELSFSAEADIKPAEDDGSIHAKRSLCSMPLRGIFNSTRECPFPTDVLAVVVEVQPISSVTARSSGEELKRRVLKVRDKSQMEMEISLWGEQVDCITETAAIPQVYGITALNIRDWRGARSASTTKSSQILKAGAGLLSAEEEVTAAEMLQWYITTGSSLSFLSMSRGGPLGEGTANERKPVQEMGIKEIKDKNEPGIYAFVAQVRRVYWKPRQQQQQGQQQQDIYTYAACPSCRKKLHADSGNEYSCYPCNTNHVAPDWRYMLLASFIDSTGSISCRCFADMGQSLLGLPASEVRCWDTEKKEEFFDWHSILKSFFRVTVKAEFDNYNGEQRMRYTALRVEALDSHSFSLLLHQQLKAAVPTLTDFAASKKAKLEADDTEFEPNTKRPLVEAH</sequence>
<evidence type="ECO:0000313" key="9">
    <source>
        <dbReference type="EMBL" id="CDJ58112.1"/>
    </source>
</evidence>
<feature type="domain" description="Replication protein A 70 kDa DNA-binding subunit B/D first OB fold" evidence="6">
    <location>
        <begin position="12"/>
        <end position="114"/>
    </location>
</feature>
<keyword evidence="4" id="KW-0862">Zinc</keyword>
<dbReference type="Proteomes" id="UP000030763">
    <property type="component" value="Unassembled WGS sequence"/>
</dbReference>
<dbReference type="OMA" id="FNSYAML"/>
<evidence type="ECO:0000256" key="2">
    <source>
        <dbReference type="ARBA" id="ARBA00022723"/>
    </source>
</evidence>
<evidence type="ECO:0000259" key="8">
    <source>
        <dbReference type="Pfam" id="PF16900"/>
    </source>
</evidence>
<keyword evidence="10" id="KW-1185">Reference proteome</keyword>
<evidence type="ECO:0000259" key="6">
    <source>
        <dbReference type="Pfam" id="PF02721"/>
    </source>
</evidence>
<reference evidence="9" key="2">
    <citation type="submission" date="2013-10" db="EMBL/GenBank/DDBJ databases">
        <authorList>
            <person name="Aslett M."/>
        </authorList>
    </citation>
    <scope>NUCLEOTIDE SEQUENCE [LARGE SCALE GENOMIC DNA]</scope>
    <source>
        <strain evidence="9">Weybridge</strain>
    </source>
</reference>
<keyword evidence="3" id="KW-0863">Zinc-finger</keyword>
<dbReference type="SUPFAM" id="SSF50249">
    <property type="entry name" value="Nucleic acid-binding proteins"/>
    <property type="match status" value="3"/>
</dbReference>
<dbReference type="RefSeq" id="XP_013334760.1">
    <property type="nucleotide sequence ID" value="XM_013479306.1"/>
</dbReference>
<dbReference type="EMBL" id="HG719485">
    <property type="protein sequence ID" value="CDJ58112.1"/>
    <property type="molecule type" value="Genomic_DNA"/>
</dbReference>
<dbReference type="InterPro" id="IPR013955">
    <property type="entry name" value="Rep_factor-A_C"/>
</dbReference>
<feature type="domain" description="Replication protein A OB" evidence="8">
    <location>
        <begin position="146"/>
        <end position="232"/>
    </location>
</feature>
<dbReference type="CDD" id="cd04474">
    <property type="entry name" value="RPA1_DBD_A"/>
    <property type="match status" value="1"/>
</dbReference>
<dbReference type="AlphaFoldDB" id="U6M1M4"/>
<dbReference type="OrthoDB" id="1751331at2759"/>